<evidence type="ECO:0000313" key="3">
    <source>
        <dbReference type="Proteomes" id="UP000001168"/>
    </source>
</evidence>
<proteinExistence type="predicted"/>
<dbReference type="HOGENOM" id="CLU_213671_0_0_9"/>
<keyword evidence="3" id="KW-1185">Reference proteome</keyword>
<dbReference type="eggNOG" id="ENOG5030DDJ">
    <property type="taxonomic scope" value="Bacteria"/>
</dbReference>
<feature type="transmembrane region" description="Helical" evidence="1">
    <location>
        <begin position="35"/>
        <end position="54"/>
    </location>
</feature>
<evidence type="ECO:0000313" key="2">
    <source>
        <dbReference type="EMBL" id="BAD65438.1"/>
    </source>
</evidence>
<reference evidence="2 3" key="1">
    <citation type="journal article" date="1994" name="J. Ferment. Bioeng.">
        <title>Molecular cloning and nucleotide sequence of the gene for an alkaline protease from the alkalophilic Bacillus sp. KSM-K16.</title>
        <authorList>
            <person name="Hakamada Y."/>
            <person name="Kobayashi T."/>
            <person name="Hitomi J."/>
            <person name="Kawai S."/>
            <person name="Ito S."/>
        </authorList>
    </citation>
    <scope>NUCLEOTIDE SEQUENCE [LARGE SCALE GENOMIC DNA]</scope>
    <source>
        <strain evidence="2 3">KSM-K16</strain>
    </source>
</reference>
<gene>
    <name evidence="2" type="ordered locus">ABC2904</name>
</gene>
<reference evidence="2 3" key="2">
    <citation type="journal article" date="1995" name="Appl. Microbiol. Biotechnol.">
        <title>Purification and properties of an alkaline protease from alkalophilic Bacillus sp. KSM-K16.</title>
        <authorList>
            <person name="Kobayashi T."/>
            <person name="Hakamada Y."/>
            <person name="Adachi S."/>
            <person name="Hitomi J."/>
            <person name="Yoshimatsu T."/>
            <person name="Koike K."/>
            <person name="Kawai S."/>
            <person name="Ito S."/>
        </authorList>
    </citation>
    <scope>NUCLEOTIDE SEQUENCE [LARGE SCALE GENOMIC DNA]</scope>
    <source>
        <strain evidence="2 3">KSM-K16</strain>
    </source>
</reference>
<organism evidence="2 3">
    <name type="scientific">Shouchella clausii (strain KSM-K16)</name>
    <name type="common">Alkalihalobacillus clausii</name>
    <dbReference type="NCBI Taxonomy" id="66692"/>
    <lineage>
        <taxon>Bacteria</taxon>
        <taxon>Bacillati</taxon>
        <taxon>Bacillota</taxon>
        <taxon>Bacilli</taxon>
        <taxon>Bacillales</taxon>
        <taxon>Bacillaceae</taxon>
        <taxon>Shouchella</taxon>
    </lineage>
</organism>
<dbReference type="Proteomes" id="UP000001168">
    <property type="component" value="Chromosome"/>
</dbReference>
<dbReference type="EMBL" id="AP006627">
    <property type="protein sequence ID" value="BAD65438.1"/>
    <property type="molecule type" value="Genomic_DNA"/>
</dbReference>
<dbReference type="KEGG" id="bcl:ABC2904"/>
<sequence>MKMGEALIIALAIFCGWLILDFVKAKRITMEAAIQSAVVGLLGGFVWFLIGLFLPT</sequence>
<dbReference type="AlphaFoldDB" id="Q5WDX2"/>
<keyword evidence="1" id="KW-0812">Transmembrane</keyword>
<reference evidence="2 3" key="5">
    <citation type="journal article" date="2007" name="Extremophiles">
        <title>Intragenomic diversity of the V1 regions of 16S rRNA genes in high-alkaline protease-producing Bacillus clausii spp.</title>
        <authorList>
            <person name="Kageyama Y."/>
            <person name="Takaki Y."/>
            <person name="Shimamura S."/>
            <person name="Nishi S."/>
            <person name="Nogi Y."/>
            <person name="Uchimura K."/>
            <person name="Kobayashi T."/>
            <person name="Hitomi J."/>
            <person name="Ozaki K."/>
            <person name="Kawai S."/>
            <person name="Ito S."/>
            <person name="Horikoshi K."/>
        </authorList>
    </citation>
    <scope>NUCLEOTIDE SEQUENCE [LARGE SCALE GENOMIC DNA]</scope>
    <source>
        <strain evidence="2 3">KSM-K16</strain>
    </source>
</reference>
<dbReference type="STRING" id="66692.ABC2904"/>
<protein>
    <submittedName>
        <fullName evidence="2">Uncharacterized protein</fullName>
    </submittedName>
</protein>
<keyword evidence="1" id="KW-0472">Membrane</keyword>
<reference evidence="3" key="4">
    <citation type="submission" date="2003-10" db="EMBL/GenBank/DDBJ databases">
        <title>The complete genome sequence of the alkaliphilic Bacillus clausii KSM-K16.</title>
        <authorList>
            <person name="Takaki Y."/>
            <person name="Kageyama Y."/>
            <person name="Shimamura S."/>
            <person name="Suzuki H."/>
            <person name="Nishi S."/>
            <person name="Hatada Y."/>
            <person name="Kawai S."/>
            <person name="Ito S."/>
            <person name="Horikoshi K."/>
        </authorList>
    </citation>
    <scope>NUCLEOTIDE SEQUENCE [LARGE SCALE GENOMIC DNA]</scope>
    <source>
        <strain evidence="3">KSM-K16</strain>
    </source>
</reference>
<keyword evidence="1" id="KW-1133">Transmembrane helix</keyword>
<evidence type="ECO:0000256" key="1">
    <source>
        <dbReference type="SAM" id="Phobius"/>
    </source>
</evidence>
<accession>Q5WDX2</accession>
<name>Q5WDX2_SHOC1</name>
<reference evidence="2 3" key="3">
    <citation type="journal article" date="1997" name="Protein Eng.">
        <title>High-resolution crystal structure of M-protease: phylogeny aided analysis of the high-alkaline adaptation mechanism.</title>
        <authorList>
            <person name="Shirai T."/>
            <person name="Suzuki A."/>
            <person name="Yamane T."/>
            <person name="Ashida T."/>
            <person name="Kobayashi T."/>
            <person name="Ito S."/>
        </authorList>
    </citation>
    <scope>NUCLEOTIDE SEQUENCE [LARGE SCALE GENOMIC DNA]</scope>
    <source>
        <strain evidence="2 3">KSM-K16</strain>
    </source>
</reference>